<gene>
    <name evidence="2" type="ORF">EW145_g8372</name>
</gene>
<proteinExistence type="predicted"/>
<accession>A0A4S4K7P0</accession>
<dbReference type="Proteomes" id="UP000308199">
    <property type="component" value="Unassembled WGS sequence"/>
</dbReference>
<reference evidence="2 3" key="1">
    <citation type="submission" date="2019-02" db="EMBL/GenBank/DDBJ databases">
        <title>Genome sequencing of the rare red list fungi Phellinidium pouzarii.</title>
        <authorList>
            <person name="Buettner E."/>
            <person name="Kellner H."/>
        </authorList>
    </citation>
    <scope>NUCLEOTIDE SEQUENCE [LARGE SCALE GENOMIC DNA]</scope>
    <source>
        <strain evidence="2 3">DSM 108285</strain>
    </source>
</reference>
<keyword evidence="3" id="KW-1185">Reference proteome</keyword>
<feature type="compositionally biased region" description="Low complexity" evidence="1">
    <location>
        <begin position="81"/>
        <end position="90"/>
    </location>
</feature>
<dbReference type="AlphaFoldDB" id="A0A4S4K7P0"/>
<dbReference type="OrthoDB" id="19928at2759"/>
<feature type="region of interest" description="Disordered" evidence="1">
    <location>
        <begin position="81"/>
        <end position="105"/>
    </location>
</feature>
<sequence length="150" mass="15271">MLAAEMSAPTWCTPVIDQFPPDVLPVGAERLPRAAAGHSRSSSRSSVASSSAFSFLSDESMSSCASLSSVSTASASTTASSAAAAAAAASKRSRTERLRPARVFVDTTKTEVTPYDGGKTTVLTGGVMLGAAPAKNSHAAASGRSKTRRF</sequence>
<evidence type="ECO:0000256" key="1">
    <source>
        <dbReference type="SAM" id="MobiDB-lite"/>
    </source>
</evidence>
<evidence type="ECO:0000313" key="2">
    <source>
        <dbReference type="EMBL" id="THG93450.1"/>
    </source>
</evidence>
<comment type="caution">
    <text evidence="2">The sequence shown here is derived from an EMBL/GenBank/DDBJ whole genome shotgun (WGS) entry which is preliminary data.</text>
</comment>
<organism evidence="2 3">
    <name type="scientific">Phellinidium pouzarii</name>
    <dbReference type="NCBI Taxonomy" id="167371"/>
    <lineage>
        <taxon>Eukaryota</taxon>
        <taxon>Fungi</taxon>
        <taxon>Dikarya</taxon>
        <taxon>Basidiomycota</taxon>
        <taxon>Agaricomycotina</taxon>
        <taxon>Agaricomycetes</taxon>
        <taxon>Hymenochaetales</taxon>
        <taxon>Hymenochaetaceae</taxon>
        <taxon>Phellinidium</taxon>
    </lineage>
</organism>
<name>A0A4S4K7P0_9AGAM</name>
<protein>
    <submittedName>
        <fullName evidence="2">Uncharacterized protein</fullName>
    </submittedName>
</protein>
<evidence type="ECO:0000313" key="3">
    <source>
        <dbReference type="Proteomes" id="UP000308199"/>
    </source>
</evidence>
<dbReference type="EMBL" id="SGPK01001295">
    <property type="protein sequence ID" value="THG93450.1"/>
    <property type="molecule type" value="Genomic_DNA"/>
</dbReference>